<comment type="subunit">
    <text evidence="3">Homodimer.</text>
</comment>
<dbReference type="PRINTS" id="PR01040">
    <property type="entry name" value="TRNASYNTHTYR"/>
</dbReference>
<comment type="similarity">
    <text evidence="2 11">Belongs to the class-I aminoacyl-tRNA synthetase family.</text>
</comment>
<proteinExistence type="inferred from homology"/>
<keyword evidence="7 11" id="KW-0067">ATP-binding</keyword>
<organism evidence="13 14">
    <name type="scientific">Nematocida ausubeli (strain ATCC PRA-371 / ERTm2)</name>
    <name type="common">Nematode killer fungus</name>
    <dbReference type="NCBI Taxonomy" id="1913371"/>
    <lineage>
        <taxon>Eukaryota</taxon>
        <taxon>Fungi</taxon>
        <taxon>Fungi incertae sedis</taxon>
        <taxon>Microsporidia</taxon>
        <taxon>Nematocida</taxon>
    </lineage>
</organism>
<keyword evidence="5 11" id="KW-0436">Ligase</keyword>
<dbReference type="CDD" id="cd00805">
    <property type="entry name" value="TyrRS_core"/>
    <property type="match status" value="1"/>
</dbReference>
<keyword evidence="9 11" id="KW-0030">Aminoacyl-tRNA synthetase</keyword>
<dbReference type="GO" id="GO:0006437">
    <property type="term" value="P:tyrosyl-tRNA aminoacylation"/>
    <property type="evidence" value="ECO:0007669"/>
    <property type="project" value="InterPro"/>
</dbReference>
<dbReference type="GO" id="GO:0004831">
    <property type="term" value="F:tyrosine-tRNA ligase activity"/>
    <property type="evidence" value="ECO:0007669"/>
    <property type="project" value="UniProtKB-EC"/>
</dbReference>
<evidence type="ECO:0000256" key="2">
    <source>
        <dbReference type="ARBA" id="ARBA00005594"/>
    </source>
</evidence>
<sequence>MTLTPEQKYTLISRSLEEVLGGDKLQSILKTRDLKVYWGTAPTGKIHIGYFVPIAKIADFLRAGCEVTILIADLHAALDNLKAPIDLIEKRAEYYEVVIKAMLVSVEAPIEKIRFVRGTEYQYNKEYVLDMHKLSMVVSVNDAKRAGSEVVKQTDNPLLSGLVYPGMQALDEQYLGVDAQFGGVDQRKIFIYAEDVMPKLGYEKRIHLMNQMVPSLSDGKMSSSDAQSKIGLEDTNAQIKKKVLAAFCEERNIQQNPVLTFIGKFVFNTFLRGPAPEFKVVIKKLDAVRTYESLEKLAGDFAEGVIHPLDLKASLVDYLVDLISPVREVIQKHPELIANAYPLPVKKKIVKVRKEEKARGKKEESTCNENEVQEK</sequence>
<accession>A0A086J4M5</accession>
<keyword evidence="4" id="KW-0963">Cytoplasm</keyword>
<evidence type="ECO:0000256" key="9">
    <source>
        <dbReference type="ARBA" id="ARBA00023146"/>
    </source>
</evidence>
<dbReference type="GeneID" id="77675141"/>
<keyword evidence="14" id="KW-1185">Reference proteome</keyword>
<reference evidence="13 14" key="1">
    <citation type="journal article" date="2014" name="Genome Announc.">
        <title>Genome Sequence of the Microsporidian Species Nematocida sp1 Strain ERTm6 (ATCC PRA-372).</title>
        <authorList>
            <person name="Bakowski M.A."/>
            <person name="Priest M."/>
            <person name="Young S."/>
            <person name="Cuomo C.A."/>
            <person name="Troemel E.R."/>
        </authorList>
    </citation>
    <scope>NUCLEOTIDE SEQUENCE [LARGE SCALE GENOMIC DNA]</scope>
    <source>
        <strain evidence="13 14">ERTm6</strain>
    </source>
</reference>
<evidence type="ECO:0000256" key="3">
    <source>
        <dbReference type="ARBA" id="ARBA00011738"/>
    </source>
</evidence>
<dbReference type="Proteomes" id="UP000054524">
    <property type="component" value="Unassembled WGS sequence"/>
</dbReference>
<keyword evidence="6 11" id="KW-0547">Nucleotide-binding</keyword>
<dbReference type="RefSeq" id="XP_052905648.1">
    <property type="nucleotide sequence ID" value="XM_053047823.1"/>
</dbReference>
<dbReference type="AlphaFoldDB" id="A0A086J4M5"/>
<dbReference type="InterPro" id="IPR014729">
    <property type="entry name" value="Rossmann-like_a/b/a_fold"/>
</dbReference>
<dbReference type="NCBIfam" id="NF006330">
    <property type="entry name" value="PRK08560.1"/>
    <property type="match status" value="1"/>
</dbReference>
<gene>
    <name evidence="13" type="ORF">NESG_00168</name>
</gene>
<evidence type="ECO:0000256" key="4">
    <source>
        <dbReference type="ARBA" id="ARBA00022490"/>
    </source>
</evidence>
<evidence type="ECO:0000313" key="13">
    <source>
        <dbReference type="EMBL" id="KFG27093.1"/>
    </source>
</evidence>
<comment type="catalytic activity">
    <reaction evidence="10 11">
        <text>tRNA(Tyr) + L-tyrosine + ATP = L-tyrosyl-tRNA(Tyr) + AMP + diphosphate + H(+)</text>
        <dbReference type="Rhea" id="RHEA:10220"/>
        <dbReference type="Rhea" id="RHEA-COMP:9706"/>
        <dbReference type="Rhea" id="RHEA-COMP:9707"/>
        <dbReference type="ChEBI" id="CHEBI:15378"/>
        <dbReference type="ChEBI" id="CHEBI:30616"/>
        <dbReference type="ChEBI" id="CHEBI:33019"/>
        <dbReference type="ChEBI" id="CHEBI:58315"/>
        <dbReference type="ChEBI" id="CHEBI:78442"/>
        <dbReference type="ChEBI" id="CHEBI:78536"/>
        <dbReference type="ChEBI" id="CHEBI:456215"/>
        <dbReference type="EC" id="6.1.1.1"/>
    </reaction>
</comment>
<evidence type="ECO:0000256" key="10">
    <source>
        <dbReference type="ARBA" id="ARBA00048248"/>
    </source>
</evidence>
<comment type="caution">
    <text evidence="13">The sequence shown here is derived from an EMBL/GenBank/DDBJ whole genome shotgun (WGS) entry which is preliminary data.</text>
</comment>
<evidence type="ECO:0000313" key="14">
    <source>
        <dbReference type="Proteomes" id="UP000054524"/>
    </source>
</evidence>
<dbReference type="GO" id="GO:0005524">
    <property type="term" value="F:ATP binding"/>
    <property type="evidence" value="ECO:0007669"/>
    <property type="project" value="UniProtKB-KW"/>
</dbReference>
<dbReference type="PANTHER" id="PTHR46264">
    <property type="entry name" value="TYROSINE-TRNA LIGASE"/>
    <property type="match status" value="1"/>
</dbReference>
<feature type="region of interest" description="Disordered" evidence="12">
    <location>
        <begin position="355"/>
        <end position="375"/>
    </location>
</feature>
<dbReference type="Pfam" id="PF00579">
    <property type="entry name" value="tRNA-synt_1b"/>
    <property type="match status" value="1"/>
</dbReference>
<dbReference type="InterPro" id="IPR002307">
    <property type="entry name" value="Tyr-tRNA-ligase"/>
</dbReference>
<evidence type="ECO:0000256" key="7">
    <source>
        <dbReference type="ARBA" id="ARBA00022840"/>
    </source>
</evidence>
<feature type="compositionally biased region" description="Basic and acidic residues" evidence="12">
    <location>
        <begin position="355"/>
        <end position="365"/>
    </location>
</feature>
<dbReference type="GO" id="GO:0005737">
    <property type="term" value="C:cytoplasm"/>
    <property type="evidence" value="ECO:0007669"/>
    <property type="project" value="UniProtKB-SubCell"/>
</dbReference>
<dbReference type="EMBL" id="AKIJ01000001">
    <property type="protein sequence ID" value="KFG27093.1"/>
    <property type="molecule type" value="Genomic_DNA"/>
</dbReference>
<dbReference type="PANTHER" id="PTHR46264:SF4">
    <property type="entry name" value="TYROSINE--TRNA LIGASE, CYTOPLASMIC"/>
    <property type="match status" value="1"/>
</dbReference>
<dbReference type="HOGENOM" id="CLU_035267_0_1_1"/>
<dbReference type="NCBIfam" id="TIGR00234">
    <property type="entry name" value="tyrS"/>
    <property type="match status" value="1"/>
</dbReference>
<dbReference type="OrthoDB" id="197206at2759"/>
<evidence type="ECO:0000256" key="1">
    <source>
        <dbReference type="ARBA" id="ARBA00004496"/>
    </source>
</evidence>
<evidence type="ECO:0000256" key="11">
    <source>
        <dbReference type="RuleBase" id="RU361234"/>
    </source>
</evidence>
<name>A0A086J4M5_NEMA1</name>
<dbReference type="EC" id="6.1.1.1" evidence="11"/>
<dbReference type="SUPFAM" id="SSF52374">
    <property type="entry name" value="Nucleotidylyl transferase"/>
    <property type="match status" value="1"/>
</dbReference>
<dbReference type="FunFam" id="3.40.50.620:FF:000040">
    <property type="entry name" value="Tyrosine--tRNA ligase"/>
    <property type="match status" value="1"/>
</dbReference>
<keyword evidence="8 11" id="KW-0648">Protein biosynthesis</keyword>
<dbReference type="InterPro" id="IPR023617">
    <property type="entry name" value="Tyr-tRNA-ligase_arc/euk-type"/>
</dbReference>
<protein>
    <recommendedName>
        <fullName evidence="11">Tyrosine--tRNA ligase</fullName>
        <ecNumber evidence="11">6.1.1.1</ecNumber>
    </recommendedName>
    <alternativeName>
        <fullName evidence="11">Tyrosyl-tRNA synthetase</fullName>
    </alternativeName>
</protein>
<dbReference type="PIRSF" id="PIRSF006588">
    <property type="entry name" value="TyrRS_arch_euk"/>
    <property type="match status" value="1"/>
</dbReference>
<dbReference type="InterPro" id="IPR002305">
    <property type="entry name" value="aa-tRNA-synth_Ic"/>
</dbReference>
<dbReference type="Gene3D" id="1.10.240.10">
    <property type="entry name" value="Tyrosyl-Transfer RNA Synthetase"/>
    <property type="match status" value="1"/>
</dbReference>
<evidence type="ECO:0000256" key="5">
    <source>
        <dbReference type="ARBA" id="ARBA00022598"/>
    </source>
</evidence>
<comment type="subcellular location">
    <subcellularLocation>
        <location evidence="1">Cytoplasm</location>
    </subcellularLocation>
</comment>
<evidence type="ECO:0000256" key="8">
    <source>
        <dbReference type="ARBA" id="ARBA00022917"/>
    </source>
</evidence>
<dbReference type="Gene3D" id="3.40.50.620">
    <property type="entry name" value="HUPs"/>
    <property type="match status" value="1"/>
</dbReference>
<evidence type="ECO:0000256" key="6">
    <source>
        <dbReference type="ARBA" id="ARBA00022741"/>
    </source>
</evidence>
<evidence type="ECO:0000256" key="12">
    <source>
        <dbReference type="SAM" id="MobiDB-lite"/>
    </source>
</evidence>
<dbReference type="InterPro" id="IPR050489">
    <property type="entry name" value="Tyr-tRNA_synthase"/>
</dbReference>